<reference evidence="3" key="1">
    <citation type="journal article" date="2013" name="Nat. Genet.">
        <title>The duck genome and transcriptome provide insight into an avian influenza virus reservoir species.</title>
        <authorList>
            <person name="Huang Y."/>
            <person name="Li Y."/>
            <person name="Burt D.W."/>
            <person name="Chen H."/>
            <person name="Zhang Y."/>
            <person name="Qian W."/>
            <person name="Kim H."/>
            <person name="Gan S."/>
            <person name="Zhao Y."/>
            <person name="Li J."/>
            <person name="Yi K."/>
            <person name="Feng H."/>
            <person name="Zhu P."/>
            <person name="Li B."/>
            <person name="Liu Q."/>
            <person name="Fairley S."/>
            <person name="Magor K.E."/>
            <person name="Du Z."/>
            <person name="Hu X."/>
            <person name="Goodman L."/>
            <person name="Tafer H."/>
            <person name="Vignal A."/>
            <person name="Lee T."/>
            <person name="Kim K.W."/>
            <person name="Sheng Z."/>
            <person name="An Y."/>
            <person name="Searle S."/>
            <person name="Herrero J."/>
            <person name="Groenen M.A."/>
            <person name="Crooijmans R.P."/>
            <person name="Faraut T."/>
            <person name="Cai Q."/>
            <person name="Webster R.G."/>
            <person name="Aldridge J.R."/>
            <person name="Warren W.C."/>
            <person name="Bartschat S."/>
            <person name="Kehr S."/>
            <person name="Marz M."/>
            <person name="Stadler P.F."/>
            <person name="Smith J."/>
            <person name="Kraus R.H."/>
            <person name="Zhao Y."/>
            <person name="Ren L."/>
            <person name="Fei J."/>
            <person name="Morisson M."/>
            <person name="Kaiser P."/>
            <person name="Griffin D.K."/>
            <person name="Rao M."/>
            <person name="Pitel F."/>
            <person name="Wang J."/>
            <person name="Li N."/>
        </authorList>
    </citation>
    <scope>NUCLEOTIDE SEQUENCE [LARGE SCALE GENOMIC DNA]</scope>
</reference>
<dbReference type="Proteomes" id="UP000296049">
    <property type="component" value="Unassembled WGS sequence"/>
</dbReference>
<evidence type="ECO:0000313" key="3">
    <source>
        <dbReference type="Proteomes" id="UP000296049"/>
    </source>
</evidence>
<gene>
    <name evidence="2" type="ORF">Anapl_00034</name>
</gene>
<sequence>MAKLARNTQDRQTHVGKQECPRKTGMPKHTVLIGDTWKKGASAAQGMGAVEERSHVPSITHPWQEPAPHVRWQTEQEAELRKSQFPSPLFLWHPSEASDFYRLGLQGLKGVLNELTRAKIQQRPVVVNSAERAGPSVLHLLPTDSGGAECKRRAQPAPAQNGSAHRQVCTSPRVHLLEAHKITVSFRGVGLPLEAREWPSHIQPSSPPCCYTSTNEHCRLIKTGGTRGPEESTLTNKLSTFDIKQTICHQGTKPYPYKVTEVPQSSTKSSLFYSSGNTDTVSGYFGKDKEVQRQSLQNQQWSDGYENCLLHHRPLALHPKFSINPFSPVRAPPFRATKLKLRLCIYTQYSRFAHSDVCIHRRAPSKNSNC</sequence>
<feature type="compositionally biased region" description="Basic and acidic residues" evidence="1">
    <location>
        <begin position="8"/>
        <end position="22"/>
    </location>
</feature>
<dbReference type="EMBL" id="KB742833">
    <property type="protein sequence ID" value="EOB03755.1"/>
    <property type="molecule type" value="Genomic_DNA"/>
</dbReference>
<keyword evidence="3" id="KW-1185">Reference proteome</keyword>
<evidence type="ECO:0000313" key="2">
    <source>
        <dbReference type="EMBL" id="EOB03755.1"/>
    </source>
</evidence>
<feature type="region of interest" description="Disordered" evidence="1">
    <location>
        <begin position="1"/>
        <end position="28"/>
    </location>
</feature>
<feature type="region of interest" description="Disordered" evidence="1">
    <location>
        <begin position="144"/>
        <end position="166"/>
    </location>
</feature>
<protein>
    <submittedName>
        <fullName evidence="2">Uncharacterized protein</fullName>
    </submittedName>
</protein>
<dbReference type="AlphaFoldDB" id="R0LPU0"/>
<organism evidence="2 3">
    <name type="scientific">Anas platyrhynchos</name>
    <name type="common">Mallard</name>
    <name type="synonym">Anas boschas</name>
    <dbReference type="NCBI Taxonomy" id="8839"/>
    <lineage>
        <taxon>Eukaryota</taxon>
        <taxon>Metazoa</taxon>
        <taxon>Chordata</taxon>
        <taxon>Craniata</taxon>
        <taxon>Vertebrata</taxon>
        <taxon>Euteleostomi</taxon>
        <taxon>Archelosauria</taxon>
        <taxon>Archosauria</taxon>
        <taxon>Dinosauria</taxon>
        <taxon>Saurischia</taxon>
        <taxon>Theropoda</taxon>
        <taxon>Coelurosauria</taxon>
        <taxon>Aves</taxon>
        <taxon>Neognathae</taxon>
        <taxon>Galloanserae</taxon>
        <taxon>Anseriformes</taxon>
        <taxon>Anatidae</taxon>
        <taxon>Anatinae</taxon>
        <taxon>Anas</taxon>
    </lineage>
</organism>
<name>R0LPU0_ANAPL</name>
<feature type="region of interest" description="Disordered" evidence="1">
    <location>
        <begin position="43"/>
        <end position="68"/>
    </location>
</feature>
<accession>R0LPU0</accession>
<proteinExistence type="predicted"/>
<evidence type="ECO:0000256" key="1">
    <source>
        <dbReference type="SAM" id="MobiDB-lite"/>
    </source>
</evidence>